<gene>
    <name evidence="1" type="ORF">HLVA_19890</name>
</gene>
<accession>A0AAU9E4I4</accession>
<dbReference type="Proteomes" id="UP001321582">
    <property type="component" value="Chromosome"/>
</dbReference>
<name>A0AAU9E4I4_9FUSO</name>
<keyword evidence="2" id="KW-1185">Reference proteome</keyword>
<evidence type="ECO:0000313" key="1">
    <source>
        <dbReference type="EMBL" id="BDU51420.1"/>
    </source>
</evidence>
<sequence>MLATLLLTGTIRPNLNTPYLNLVDSDKRRKQYIENLEKILKLKEVKNIIFCENTNYNFELDEGFKRLRLIAKENNKLIELISFLGNEDMIIKKGKGYGEGEILKYAILNSEILKKIENEEDDSFFKLTGRLYIENLNFLLKVKSKNTFFKQYPRTKSVDTRFFKVSIKFYKAELIDIYENVDDRTFYFLEHCFYAQLKNKKTTYFKQYPIFKGESGSTGEIYRKDFKVFLLKIYNKLGLLKVK</sequence>
<organism evidence="1 2">
    <name type="scientific">Haliovirga abyssi</name>
    <dbReference type="NCBI Taxonomy" id="2996794"/>
    <lineage>
        <taxon>Bacteria</taxon>
        <taxon>Fusobacteriati</taxon>
        <taxon>Fusobacteriota</taxon>
        <taxon>Fusobacteriia</taxon>
        <taxon>Fusobacteriales</taxon>
        <taxon>Haliovirgaceae</taxon>
        <taxon>Haliovirga</taxon>
    </lineage>
</organism>
<evidence type="ECO:0000313" key="2">
    <source>
        <dbReference type="Proteomes" id="UP001321582"/>
    </source>
</evidence>
<proteinExistence type="predicted"/>
<dbReference type="AlphaFoldDB" id="A0AAU9E4I4"/>
<dbReference type="KEGG" id="haby:HLVA_19890"/>
<dbReference type="RefSeq" id="WP_307904311.1">
    <property type="nucleotide sequence ID" value="NZ_AP027059.1"/>
</dbReference>
<dbReference type="EMBL" id="AP027059">
    <property type="protein sequence ID" value="BDU51420.1"/>
    <property type="molecule type" value="Genomic_DNA"/>
</dbReference>
<protein>
    <submittedName>
        <fullName evidence="1">Uncharacterized protein</fullName>
    </submittedName>
</protein>
<reference evidence="1 2" key="1">
    <citation type="submission" date="2022-11" db="EMBL/GenBank/DDBJ databases">
        <title>Haliovirga abyssi gen. nov., sp. nov., a mesophilic fermentative bacterium isolated from the Iheya North hydrothermal field and the proposal of Haliovirgaceae fam. nov.</title>
        <authorList>
            <person name="Miyazaki U."/>
            <person name="Tame A."/>
            <person name="Miyazaki J."/>
            <person name="Takai K."/>
            <person name="Sawayama S."/>
            <person name="Kitajima M."/>
            <person name="Okamoto A."/>
            <person name="Nakagawa S."/>
        </authorList>
    </citation>
    <scope>NUCLEOTIDE SEQUENCE [LARGE SCALE GENOMIC DNA]</scope>
    <source>
        <strain evidence="1 2">IC12</strain>
    </source>
</reference>